<evidence type="ECO:0000313" key="2">
    <source>
        <dbReference type="Proteomes" id="UP000324629"/>
    </source>
</evidence>
<evidence type="ECO:0000313" key="1">
    <source>
        <dbReference type="EMBL" id="KAA3670416.1"/>
    </source>
</evidence>
<dbReference type="InterPro" id="IPR009010">
    <property type="entry name" value="Asp_de-COase-like_dom_sf"/>
</dbReference>
<dbReference type="Gene3D" id="2.40.40.20">
    <property type="match status" value="1"/>
</dbReference>
<protein>
    <submittedName>
        <fullName evidence="1">Uncharacterized protein</fullName>
    </submittedName>
</protein>
<dbReference type="SUPFAM" id="SSF50692">
    <property type="entry name" value="ADC-like"/>
    <property type="match status" value="1"/>
</dbReference>
<organism evidence="1 2">
    <name type="scientific">Paragonimus westermani</name>
    <dbReference type="NCBI Taxonomy" id="34504"/>
    <lineage>
        <taxon>Eukaryota</taxon>
        <taxon>Metazoa</taxon>
        <taxon>Spiralia</taxon>
        <taxon>Lophotrochozoa</taxon>
        <taxon>Platyhelminthes</taxon>
        <taxon>Trematoda</taxon>
        <taxon>Digenea</taxon>
        <taxon>Plagiorchiida</taxon>
        <taxon>Troglotremata</taxon>
        <taxon>Troglotrematidae</taxon>
        <taxon>Paragonimus</taxon>
    </lineage>
</organism>
<keyword evidence="2" id="KW-1185">Reference proteome</keyword>
<proteinExistence type="predicted"/>
<name>A0A5J4N4E9_9TREM</name>
<dbReference type="EMBL" id="QNGE01010738">
    <property type="protein sequence ID" value="KAA3670416.1"/>
    <property type="molecule type" value="Genomic_DNA"/>
</dbReference>
<sequence>QIKFLASKAPSEELSLSNRVFFNPRDFNDRLSCVAVNTGGFTYIFRGSPHESVPVGKIAFGLVQ</sequence>
<feature type="non-terminal residue" evidence="1">
    <location>
        <position position="1"/>
    </location>
</feature>
<comment type="caution">
    <text evidence="1">The sequence shown here is derived from an EMBL/GenBank/DDBJ whole genome shotgun (WGS) entry which is preliminary data.</text>
</comment>
<reference evidence="1 2" key="1">
    <citation type="journal article" date="2019" name="Gigascience">
        <title>Whole-genome sequence of the oriental lung fluke Paragonimus westermani.</title>
        <authorList>
            <person name="Oey H."/>
            <person name="Zakrzewski M."/>
            <person name="Narain K."/>
            <person name="Devi K.R."/>
            <person name="Agatsuma T."/>
            <person name="Nawaratna S."/>
            <person name="Gobert G.N."/>
            <person name="Jones M.K."/>
            <person name="Ragan M.A."/>
            <person name="McManus D.P."/>
            <person name="Krause L."/>
        </authorList>
    </citation>
    <scope>NUCLEOTIDE SEQUENCE [LARGE SCALE GENOMIC DNA]</scope>
    <source>
        <strain evidence="1 2">IND2009</strain>
    </source>
</reference>
<dbReference type="Proteomes" id="UP000324629">
    <property type="component" value="Unassembled WGS sequence"/>
</dbReference>
<gene>
    <name evidence="1" type="ORF">DEA37_0007216</name>
</gene>
<feature type="non-terminal residue" evidence="1">
    <location>
        <position position="64"/>
    </location>
</feature>
<accession>A0A5J4N4E9</accession>
<dbReference type="AlphaFoldDB" id="A0A5J4N4E9"/>